<reference evidence="2" key="1">
    <citation type="submission" date="2019-10" db="EMBL/GenBank/DDBJ databases">
        <title>Draft genome sequece of Microseira wollei NIES-4236.</title>
        <authorList>
            <person name="Yamaguchi H."/>
            <person name="Suzuki S."/>
            <person name="Kawachi M."/>
        </authorList>
    </citation>
    <scope>NUCLEOTIDE SEQUENCE</scope>
    <source>
        <strain evidence="2">NIES-4236</strain>
    </source>
</reference>
<feature type="domain" description="NADP-dependent oxidoreductase" evidence="1">
    <location>
        <begin position="29"/>
        <end position="191"/>
    </location>
</feature>
<protein>
    <submittedName>
        <fullName evidence="2">Aldo/keto reductase family oxidoreductase</fullName>
    </submittedName>
</protein>
<dbReference type="PANTHER" id="PTHR43312:SF1">
    <property type="entry name" value="NADP-DEPENDENT OXIDOREDUCTASE DOMAIN-CONTAINING PROTEIN"/>
    <property type="match status" value="1"/>
</dbReference>
<dbReference type="Pfam" id="PF00248">
    <property type="entry name" value="Aldo_ket_red"/>
    <property type="match status" value="1"/>
</dbReference>
<organism evidence="2 3">
    <name type="scientific">Microseira wollei NIES-4236</name>
    <dbReference type="NCBI Taxonomy" id="2530354"/>
    <lineage>
        <taxon>Bacteria</taxon>
        <taxon>Bacillati</taxon>
        <taxon>Cyanobacteriota</taxon>
        <taxon>Cyanophyceae</taxon>
        <taxon>Oscillatoriophycideae</taxon>
        <taxon>Aerosakkonematales</taxon>
        <taxon>Aerosakkonemataceae</taxon>
        <taxon>Microseira</taxon>
    </lineage>
</organism>
<dbReference type="InterPro" id="IPR023210">
    <property type="entry name" value="NADP_OxRdtase_dom"/>
</dbReference>
<dbReference type="RefSeq" id="WP_226579693.1">
    <property type="nucleotide sequence ID" value="NZ_BLAY01000033.1"/>
</dbReference>
<dbReference type="InterPro" id="IPR036812">
    <property type="entry name" value="NAD(P)_OxRdtase_dom_sf"/>
</dbReference>
<evidence type="ECO:0000313" key="3">
    <source>
        <dbReference type="Proteomes" id="UP001050975"/>
    </source>
</evidence>
<dbReference type="SUPFAM" id="SSF51430">
    <property type="entry name" value="NAD(P)-linked oxidoreductase"/>
    <property type="match status" value="1"/>
</dbReference>
<dbReference type="AlphaFoldDB" id="A0AAV3X8W5"/>
<accession>A0AAV3X8W5</accession>
<dbReference type="Proteomes" id="UP001050975">
    <property type="component" value="Unassembled WGS sequence"/>
</dbReference>
<gene>
    <name evidence="2" type="ORF">MiSe_24800</name>
</gene>
<dbReference type="PANTHER" id="PTHR43312">
    <property type="entry name" value="D-THREO-ALDOSE 1-DEHYDROGENASE"/>
    <property type="match status" value="1"/>
</dbReference>
<proteinExistence type="predicted"/>
<name>A0AAV3X8W5_9CYAN</name>
<evidence type="ECO:0000259" key="1">
    <source>
        <dbReference type="Pfam" id="PF00248"/>
    </source>
</evidence>
<keyword evidence="3" id="KW-1185">Reference proteome</keyword>
<dbReference type="Gene3D" id="3.20.20.100">
    <property type="entry name" value="NADP-dependent oxidoreductase domain"/>
    <property type="match status" value="1"/>
</dbReference>
<dbReference type="InterPro" id="IPR053135">
    <property type="entry name" value="AKR2_Oxidoreductase"/>
</dbReference>
<dbReference type="EMBL" id="BLAY01000033">
    <property type="protein sequence ID" value="GET37726.1"/>
    <property type="molecule type" value="Genomic_DNA"/>
</dbReference>
<sequence>MELTTLCGNSVSRLGFASQYLRESTCVDTAFNASINYFFFYNLSSKQFLDELKHLLVNRREALFISTGSEHRNLEALNRDLDQVCQTLNIDVVDAFFAEYLSPRDEPSDILAMLNTLRAWKEKGRIRYVGVSTHNPYIALNLIENQQCDVLMYRYNMAHRKAEVDILPAARQAGIPVVAFTCTRWGTLLEKPANWSEAPPTAADCYRFALQYPGVRLALTSPATKAELESNLSVLHAPPISPQELARWRRYGDLVYGSGQDAFETQWP</sequence>
<comment type="caution">
    <text evidence="2">The sequence shown here is derived from an EMBL/GenBank/DDBJ whole genome shotgun (WGS) entry which is preliminary data.</text>
</comment>
<evidence type="ECO:0000313" key="2">
    <source>
        <dbReference type="EMBL" id="GET37726.1"/>
    </source>
</evidence>